<evidence type="ECO:0000313" key="4">
    <source>
        <dbReference type="EMBL" id="KXS09838.1"/>
    </source>
</evidence>
<dbReference type="OrthoDB" id="74545at2759"/>
<evidence type="ECO:0000259" key="3">
    <source>
        <dbReference type="PROSITE" id="PS50878"/>
    </source>
</evidence>
<dbReference type="Pfam" id="PF00078">
    <property type="entry name" value="RVT_1"/>
    <property type="match status" value="1"/>
</dbReference>
<feature type="region of interest" description="Disordered" evidence="2">
    <location>
        <begin position="736"/>
        <end position="778"/>
    </location>
</feature>
<gene>
    <name evidence="4" type="ORF">M427DRAFT_49024</name>
</gene>
<dbReference type="STRING" id="1344416.A0A138ZZJ9"/>
<proteinExistence type="predicted"/>
<dbReference type="Proteomes" id="UP000070544">
    <property type="component" value="Unassembled WGS sequence"/>
</dbReference>
<dbReference type="PROSITE" id="PS50878">
    <property type="entry name" value="RT_POL"/>
    <property type="match status" value="1"/>
</dbReference>
<evidence type="ECO:0000313" key="5">
    <source>
        <dbReference type="Proteomes" id="UP000070544"/>
    </source>
</evidence>
<feature type="compositionally biased region" description="Acidic residues" evidence="2">
    <location>
        <begin position="744"/>
        <end position="766"/>
    </location>
</feature>
<dbReference type="EMBL" id="KQ965847">
    <property type="protein sequence ID" value="KXS09838.1"/>
    <property type="molecule type" value="Genomic_DNA"/>
</dbReference>
<organism evidence="4 5">
    <name type="scientific">Gonapodya prolifera (strain JEL478)</name>
    <name type="common">Monoblepharis prolifera</name>
    <dbReference type="NCBI Taxonomy" id="1344416"/>
    <lineage>
        <taxon>Eukaryota</taxon>
        <taxon>Fungi</taxon>
        <taxon>Fungi incertae sedis</taxon>
        <taxon>Chytridiomycota</taxon>
        <taxon>Chytridiomycota incertae sedis</taxon>
        <taxon>Monoblepharidomycetes</taxon>
        <taxon>Monoblepharidales</taxon>
        <taxon>Gonapodyaceae</taxon>
        <taxon>Gonapodya</taxon>
    </lineage>
</organism>
<evidence type="ECO:0000256" key="2">
    <source>
        <dbReference type="SAM" id="MobiDB-lite"/>
    </source>
</evidence>
<keyword evidence="5" id="KW-1185">Reference proteome</keyword>
<dbReference type="AlphaFoldDB" id="A0A138ZZJ9"/>
<keyword evidence="1" id="KW-0175">Coiled coil</keyword>
<dbReference type="InterPro" id="IPR000477">
    <property type="entry name" value="RT_dom"/>
</dbReference>
<dbReference type="PANTHER" id="PTHR37015">
    <property type="entry name" value="REVERSE TRANSCRIPTASE DOMAIN-CONTAINING PROTEIN"/>
    <property type="match status" value="1"/>
</dbReference>
<accession>A0A138ZZJ9</accession>
<protein>
    <recommendedName>
        <fullName evidence="3">Reverse transcriptase domain-containing protein</fullName>
    </recommendedName>
</protein>
<name>A0A138ZZJ9_GONPJ</name>
<dbReference type="OMA" id="ITESIMH"/>
<evidence type="ECO:0000256" key="1">
    <source>
        <dbReference type="SAM" id="Coils"/>
    </source>
</evidence>
<dbReference type="PANTHER" id="PTHR37015:SF2">
    <property type="entry name" value="REVERSE TRANSCRIPTASE DOMAIN-CONTAINING PROTEIN"/>
    <property type="match status" value="1"/>
</dbReference>
<feature type="coiled-coil region" evidence="1">
    <location>
        <begin position="8"/>
        <end position="35"/>
    </location>
</feature>
<sequence length="895" mass="99590">MVSFSKIRAVAAIKLQELQRQRERLNKHYDEAIAEAETRTNLPTKLHALYTGIKTATFAETPLHPGIANLDNLVDRAMWDPTMTEGVLTGWIEKMKEEITRGRKRAEFAWLFGKILTEWFSVNSDDESAREDPEDEDEEFEDIAPNPERDAFVEGLTRLAVPVAEGEYDLSVVDEVFADFETGVLEELQNAIQTYAKAGITSKLRTPEVRAAISSILRDNLVDHRGRAALKDILASDTLCNEYCGCVAIVIDNIEEWNWPGSGEGEKGMTMRVRRNRSFKWRPFVDEDVLTAIVLQVIGVRWSVTLRKALTTYWSKLCKHVVGDTTTYYGWSTVFQSRSNARNDIFCCSLPASIEMQESASAYGNKAGSLGKHKGERTKKEKMLDLVATEVGLTKWAAAPKMVNTVVGLDIKDFYLSIPHPLILKLLEKIGMPPKWLSFFTRFLTPRVVLGLPPDARPRTIERGVLLAHALSRMASELVLFGLDAAVIKATKANVQVTRVVDDIFLWHHQPILLDAAYAATEKYLKRCGLAINKDKSGSVVIPGGEVSPTTPVPAPSEHYPRGPVRWGFLRLESSGSWVVDDTLLSGTITQLNGELAKSRSVLSAVNVFNSFTRYLDKMVATPSTALGLRHAEGVLRAQGRLRGEAGGVGGLLKYLEKRITEGFLRGDKLGALLEREGIPEAWFFWPITAGGLAVSNPCVSLTAYRARLLTFAKDKVVQPYDQSVAIVRGDVTVPTTKSKPAADFDDEDGDGDDEEEDMDDDEVEVETPLKPSAAKTALQSDETVLQEIKAWKPFEWETKNNMIGHTYNFHTTRKVEPADPEQTNQHKALVAEFVNRGTEVKQKKQASLGNYYQWVLASYSQQILDQFGSLGFASAQLIPVALIMHLRSESPEAE</sequence>
<reference evidence="4 5" key="1">
    <citation type="journal article" date="2015" name="Genome Biol. Evol.">
        <title>Phylogenomic analyses indicate that early fungi evolved digesting cell walls of algal ancestors of land plants.</title>
        <authorList>
            <person name="Chang Y."/>
            <person name="Wang S."/>
            <person name="Sekimoto S."/>
            <person name="Aerts A.L."/>
            <person name="Choi C."/>
            <person name="Clum A."/>
            <person name="LaButti K.M."/>
            <person name="Lindquist E.A."/>
            <person name="Yee Ngan C."/>
            <person name="Ohm R.A."/>
            <person name="Salamov A.A."/>
            <person name="Grigoriev I.V."/>
            <person name="Spatafora J.W."/>
            <person name="Berbee M.L."/>
        </authorList>
    </citation>
    <scope>NUCLEOTIDE SEQUENCE [LARGE SCALE GENOMIC DNA]</scope>
    <source>
        <strain evidence="4 5">JEL478</strain>
    </source>
</reference>
<feature type="domain" description="Reverse transcriptase" evidence="3">
    <location>
        <begin position="254"/>
        <end position="572"/>
    </location>
</feature>